<dbReference type="NCBIfam" id="TIGR01494">
    <property type="entry name" value="ATPase_P-type"/>
    <property type="match status" value="1"/>
</dbReference>
<dbReference type="InterPro" id="IPR008250">
    <property type="entry name" value="ATPase_P-typ_transduc_dom_A_sf"/>
</dbReference>
<dbReference type="GeneID" id="30197948"/>
<feature type="non-terminal residue" evidence="12">
    <location>
        <position position="706"/>
    </location>
</feature>
<dbReference type="PROSITE" id="PS00154">
    <property type="entry name" value="ATPASE_E1_E2"/>
    <property type="match status" value="1"/>
</dbReference>
<proteinExistence type="inferred from homology"/>
<dbReference type="GO" id="GO:0005507">
    <property type="term" value="F:copper ion binding"/>
    <property type="evidence" value="ECO:0007669"/>
    <property type="project" value="EnsemblFungi"/>
</dbReference>
<dbReference type="InterPro" id="IPR059000">
    <property type="entry name" value="ATPase_P-type_domA"/>
</dbReference>
<evidence type="ECO:0000256" key="3">
    <source>
        <dbReference type="ARBA" id="ARBA00022692"/>
    </source>
</evidence>
<dbReference type="SUPFAM" id="SSF81653">
    <property type="entry name" value="Calcium ATPase, transduction domain A"/>
    <property type="match status" value="1"/>
</dbReference>
<dbReference type="Gene3D" id="3.40.50.1000">
    <property type="entry name" value="HAD superfamily/HAD-like"/>
    <property type="match status" value="1"/>
</dbReference>
<dbReference type="SFLD" id="SFLDF00027">
    <property type="entry name" value="p-type_atpase"/>
    <property type="match status" value="1"/>
</dbReference>
<keyword evidence="4 10" id="KW-0479">Metal-binding</keyword>
<evidence type="ECO:0000256" key="10">
    <source>
        <dbReference type="RuleBase" id="RU362081"/>
    </source>
</evidence>
<keyword evidence="8 10" id="KW-1133">Transmembrane helix</keyword>
<evidence type="ECO:0000256" key="4">
    <source>
        <dbReference type="ARBA" id="ARBA00022723"/>
    </source>
</evidence>
<dbReference type="Pfam" id="PF00702">
    <property type="entry name" value="Hydrolase"/>
    <property type="match status" value="1"/>
</dbReference>
<dbReference type="InterPro" id="IPR023299">
    <property type="entry name" value="ATPase_P-typ_cyto_dom_N"/>
</dbReference>
<dbReference type="GO" id="GO:0060003">
    <property type="term" value="P:copper ion export"/>
    <property type="evidence" value="ECO:0007669"/>
    <property type="project" value="EnsemblFungi"/>
</dbReference>
<evidence type="ECO:0000256" key="6">
    <source>
        <dbReference type="ARBA" id="ARBA00022840"/>
    </source>
</evidence>
<keyword evidence="5 10" id="KW-0547">Nucleotide-binding</keyword>
<dbReference type="PRINTS" id="PR00119">
    <property type="entry name" value="CATATPASE"/>
</dbReference>
<dbReference type="Gene3D" id="2.70.150.10">
    <property type="entry name" value="Calcium-transporting ATPase, cytoplasmic transduction domain A"/>
    <property type="match status" value="1"/>
</dbReference>
<dbReference type="InterPro" id="IPR027256">
    <property type="entry name" value="P-typ_ATPase_IB"/>
</dbReference>
<dbReference type="InterPro" id="IPR018303">
    <property type="entry name" value="ATPase_P-typ_P_site"/>
</dbReference>
<keyword evidence="6 10" id="KW-0067">ATP-binding</keyword>
<feature type="transmembrane region" description="Helical" evidence="10">
    <location>
        <begin position="21"/>
        <end position="39"/>
    </location>
</feature>
<dbReference type="CDD" id="cd02094">
    <property type="entry name" value="P-type_ATPase_Cu-like"/>
    <property type="match status" value="1"/>
</dbReference>
<dbReference type="PRINTS" id="PR00943">
    <property type="entry name" value="CUATPASE"/>
</dbReference>
<feature type="transmembrane region" description="Helical" evidence="10">
    <location>
        <begin position="676"/>
        <end position="695"/>
    </location>
</feature>
<comment type="subcellular location">
    <subcellularLocation>
        <location evidence="1">Endomembrane system</location>
        <topology evidence="1">Multi-pass membrane protein</topology>
    </subcellularLocation>
    <subcellularLocation>
        <location evidence="10">Membrane</location>
    </subcellularLocation>
</comment>
<organism evidence="12 13">
    <name type="scientific">Wickerhamomyces anomalus (strain ATCC 58044 / CBS 1984 / NCYC 433 / NRRL Y-366-8)</name>
    <name type="common">Yeast</name>
    <name type="synonym">Hansenula anomala</name>
    <dbReference type="NCBI Taxonomy" id="683960"/>
    <lineage>
        <taxon>Eukaryota</taxon>
        <taxon>Fungi</taxon>
        <taxon>Dikarya</taxon>
        <taxon>Ascomycota</taxon>
        <taxon>Saccharomycotina</taxon>
        <taxon>Saccharomycetes</taxon>
        <taxon>Phaffomycetales</taxon>
        <taxon>Wickerhamomycetaceae</taxon>
        <taxon>Wickerhamomyces</taxon>
    </lineage>
</organism>
<dbReference type="GO" id="GO:0016887">
    <property type="term" value="F:ATP hydrolysis activity"/>
    <property type="evidence" value="ECO:0007669"/>
    <property type="project" value="InterPro"/>
</dbReference>
<dbReference type="GO" id="GO:0005524">
    <property type="term" value="F:ATP binding"/>
    <property type="evidence" value="ECO:0007669"/>
    <property type="project" value="UniProtKB-UniRule"/>
</dbReference>
<feature type="transmembrane region" description="Helical" evidence="10">
    <location>
        <begin position="126"/>
        <end position="143"/>
    </location>
</feature>
<keyword evidence="13" id="KW-1185">Reference proteome</keyword>
<dbReference type="Pfam" id="PF00122">
    <property type="entry name" value="E1-E2_ATPase"/>
    <property type="match status" value="1"/>
</dbReference>
<reference evidence="12 13" key="1">
    <citation type="journal article" date="2016" name="Proc. Natl. Acad. Sci. U.S.A.">
        <title>Comparative genomics of biotechnologically important yeasts.</title>
        <authorList>
            <person name="Riley R."/>
            <person name="Haridas S."/>
            <person name="Wolfe K.H."/>
            <person name="Lopes M.R."/>
            <person name="Hittinger C.T."/>
            <person name="Goeker M."/>
            <person name="Salamov A.A."/>
            <person name="Wisecaver J.H."/>
            <person name="Long T.M."/>
            <person name="Calvey C.H."/>
            <person name="Aerts A.L."/>
            <person name="Barry K.W."/>
            <person name="Choi C."/>
            <person name="Clum A."/>
            <person name="Coughlan A.Y."/>
            <person name="Deshpande S."/>
            <person name="Douglass A.P."/>
            <person name="Hanson S.J."/>
            <person name="Klenk H.-P."/>
            <person name="LaButti K.M."/>
            <person name="Lapidus A."/>
            <person name="Lindquist E.A."/>
            <person name="Lipzen A.M."/>
            <person name="Meier-Kolthoff J.P."/>
            <person name="Ohm R.A."/>
            <person name="Otillar R.P."/>
            <person name="Pangilinan J.L."/>
            <person name="Peng Y."/>
            <person name="Rokas A."/>
            <person name="Rosa C.A."/>
            <person name="Scheuner C."/>
            <person name="Sibirny A.A."/>
            <person name="Slot J.C."/>
            <person name="Stielow J.B."/>
            <person name="Sun H."/>
            <person name="Kurtzman C.P."/>
            <person name="Blackwell M."/>
            <person name="Grigoriev I.V."/>
            <person name="Jeffries T.W."/>
        </authorList>
    </citation>
    <scope>NUCLEOTIDE SEQUENCE [LARGE SCALE GENOMIC DNA]</scope>
    <source>
        <strain evidence="13">ATCC 58044 / CBS 1984 / NCYC 433 / NRRL Y-366-8</strain>
    </source>
</reference>
<evidence type="ECO:0000256" key="8">
    <source>
        <dbReference type="ARBA" id="ARBA00022989"/>
    </source>
</evidence>
<feature type="non-terminal residue" evidence="12">
    <location>
        <position position="1"/>
    </location>
</feature>
<feature type="transmembrane region" description="Helical" evidence="10">
    <location>
        <begin position="93"/>
        <end position="114"/>
    </location>
</feature>
<dbReference type="SFLD" id="SFLDS00003">
    <property type="entry name" value="Haloacid_Dehalogenase"/>
    <property type="match status" value="1"/>
</dbReference>
<evidence type="ECO:0000256" key="9">
    <source>
        <dbReference type="ARBA" id="ARBA00023136"/>
    </source>
</evidence>
<feature type="transmembrane region" description="Helical" evidence="10">
    <location>
        <begin position="285"/>
        <end position="308"/>
    </location>
</feature>
<dbReference type="PANTHER" id="PTHR43520:SF8">
    <property type="entry name" value="P-TYPE CU(+) TRANSPORTER"/>
    <property type="match status" value="1"/>
</dbReference>
<keyword evidence="7" id="KW-1278">Translocase</keyword>
<dbReference type="InterPro" id="IPR036412">
    <property type="entry name" value="HAD-like_sf"/>
</dbReference>
<evidence type="ECO:0000256" key="2">
    <source>
        <dbReference type="ARBA" id="ARBA00006024"/>
    </source>
</evidence>
<protein>
    <recommendedName>
        <fullName evidence="11">P-type ATPase A domain-containing protein</fullName>
    </recommendedName>
</protein>
<dbReference type="RefSeq" id="XP_019039408.1">
    <property type="nucleotide sequence ID" value="XM_019180702.1"/>
</dbReference>
<dbReference type="STRING" id="683960.A0A1E3P3Y3"/>
<name>A0A1E3P3Y3_WICAA</name>
<dbReference type="PANTHER" id="PTHR43520">
    <property type="entry name" value="ATP7, ISOFORM B"/>
    <property type="match status" value="1"/>
</dbReference>
<comment type="similarity">
    <text evidence="2 10">Belongs to the cation transport ATPase (P-type) (TC 3.A.3) family. Type IB subfamily.</text>
</comment>
<dbReference type="InterPro" id="IPR023214">
    <property type="entry name" value="HAD_sf"/>
</dbReference>
<dbReference type="GO" id="GO:0012510">
    <property type="term" value="C:trans-Golgi network transport vesicle membrane"/>
    <property type="evidence" value="ECO:0007669"/>
    <property type="project" value="EnsemblFungi"/>
</dbReference>
<dbReference type="SUPFAM" id="SSF56784">
    <property type="entry name" value="HAD-like"/>
    <property type="match status" value="1"/>
</dbReference>
<dbReference type="Gene3D" id="3.40.1110.10">
    <property type="entry name" value="Calcium-transporting ATPase, cytoplasmic domain N"/>
    <property type="match status" value="1"/>
</dbReference>
<dbReference type="EMBL" id="KV454210">
    <property type="protein sequence ID" value="ODQ60201.1"/>
    <property type="molecule type" value="Genomic_DNA"/>
</dbReference>
<dbReference type="OrthoDB" id="432719at2759"/>
<dbReference type="Proteomes" id="UP000094112">
    <property type="component" value="Unassembled WGS sequence"/>
</dbReference>
<dbReference type="SUPFAM" id="SSF81665">
    <property type="entry name" value="Calcium ATPase, transmembrane domain M"/>
    <property type="match status" value="1"/>
</dbReference>
<dbReference type="InterPro" id="IPR001757">
    <property type="entry name" value="P_typ_ATPase"/>
</dbReference>
<dbReference type="GO" id="GO:0055070">
    <property type="term" value="P:copper ion homeostasis"/>
    <property type="evidence" value="ECO:0007669"/>
    <property type="project" value="TreeGrafter"/>
</dbReference>
<keyword evidence="3 10" id="KW-0812">Transmembrane</keyword>
<dbReference type="GO" id="GO:0006879">
    <property type="term" value="P:intracellular iron ion homeostasis"/>
    <property type="evidence" value="ECO:0007669"/>
    <property type="project" value="EnsemblFungi"/>
</dbReference>
<dbReference type="GO" id="GO:0043682">
    <property type="term" value="F:P-type divalent copper transporter activity"/>
    <property type="evidence" value="ECO:0007669"/>
    <property type="project" value="TreeGrafter"/>
</dbReference>
<accession>A0A1E3P3Y3</accession>
<evidence type="ECO:0000256" key="7">
    <source>
        <dbReference type="ARBA" id="ARBA00022967"/>
    </source>
</evidence>
<dbReference type="AlphaFoldDB" id="A0A1E3P3Y3"/>
<evidence type="ECO:0000313" key="12">
    <source>
        <dbReference type="EMBL" id="ODQ60201.1"/>
    </source>
</evidence>
<evidence type="ECO:0000259" key="11">
    <source>
        <dbReference type="Pfam" id="PF00122"/>
    </source>
</evidence>
<dbReference type="InterPro" id="IPR023298">
    <property type="entry name" value="ATPase_P-typ_TM_dom_sf"/>
</dbReference>
<dbReference type="FunFam" id="2.70.150.10:FF:000002">
    <property type="entry name" value="Copper-transporting ATPase 1, putative"/>
    <property type="match status" value="1"/>
</dbReference>
<feature type="transmembrane region" description="Helical" evidence="10">
    <location>
        <begin position="59"/>
        <end position="81"/>
    </location>
</feature>
<sequence>DATSQISSLNKVKEIEFWKSSFIKSLFIGVPMFIVNNVFPATDLDSSWHIFHGLYMESLIEWGLASYIQFGAGKFFYINAYNSLKHGSGTMDLLICISTNISYFFSVLTILISFFRGSDKTPPKTLFETAVLLINFVSLGKWMENKAKSETSSSLSKLINLTSTECTIVQEPENFDLNSVNQVMTIPINYLQINDILEIKAGEKIPADGFIVSGESEIDESLLTGESLPIFKKESDRVIGGSINGVGHLFVRVTSTSENSQFSKIIKLVKSAQMNKAPIQSYADYVAGIFVPTIITLSFLTFICWIIICEVLPNPPAVFNNVNGKLYICLKIAISVIVVACPCALGLAAPTAVMVGTGVGASNGVLIKGGEVLETANNVDVLLFDKTGTLTIGSMIVSNFRVFGDWAESLVLELVGAVEAKSEHPIGVAITKHATEVLGPLNTVIDSSEVKIGKGIIANVSLNGKKYEVAIGNLKTFSDDFLKENTDRLNVDSDNTVAHIAINNQYVGYLELEDAVKKDSATVINFLKYEGYEVAMVTGDSAKAANKIAAQVGIPYKNVYSEISPYGKEQLVRDFQSRGLKVAFIGDGINDSPALAQSDLGIAIASGTDIALEAADIVFLNNELKLNGISSALSISNSTLRRIKWNLFWSCVYNMTMLPIAMGVLIPWGIQLSPLAAGAAMAFSSVSVVLSSLWLKRWTPPDISKY</sequence>
<feature type="transmembrane region" description="Helical" evidence="10">
    <location>
        <begin position="647"/>
        <end position="670"/>
    </location>
</feature>
<gene>
    <name evidence="12" type="ORF">WICANDRAFT_16626</name>
</gene>
<evidence type="ECO:0000256" key="1">
    <source>
        <dbReference type="ARBA" id="ARBA00004127"/>
    </source>
</evidence>
<keyword evidence="9 10" id="KW-0472">Membrane</keyword>
<evidence type="ECO:0000313" key="13">
    <source>
        <dbReference type="Proteomes" id="UP000094112"/>
    </source>
</evidence>
<evidence type="ECO:0000256" key="5">
    <source>
        <dbReference type="ARBA" id="ARBA00022741"/>
    </source>
</evidence>
<dbReference type="NCBIfam" id="TIGR01525">
    <property type="entry name" value="ATPase-IB_hvy"/>
    <property type="match status" value="1"/>
</dbReference>
<feature type="transmembrane region" description="Helical" evidence="10">
    <location>
        <begin position="328"/>
        <end position="348"/>
    </location>
</feature>
<feature type="domain" description="P-type ATPase A" evidence="11">
    <location>
        <begin position="181"/>
        <end position="270"/>
    </location>
</feature>
<dbReference type="SFLD" id="SFLDG00002">
    <property type="entry name" value="C1.7:_P-type_atpase_like"/>
    <property type="match status" value="1"/>
</dbReference>
<dbReference type="InterPro" id="IPR044492">
    <property type="entry name" value="P_typ_ATPase_HD_dom"/>
</dbReference>